<dbReference type="Gene3D" id="1.10.8.60">
    <property type="match status" value="1"/>
</dbReference>
<dbReference type="PROSITE" id="PS00675">
    <property type="entry name" value="SIGMA54_INTERACT_1"/>
    <property type="match status" value="1"/>
</dbReference>
<dbReference type="PROSITE" id="PS00688">
    <property type="entry name" value="SIGMA54_INTERACT_3"/>
    <property type="match status" value="1"/>
</dbReference>
<dbReference type="GO" id="GO:0000160">
    <property type="term" value="P:phosphorelay signal transduction system"/>
    <property type="evidence" value="ECO:0007669"/>
    <property type="project" value="InterPro"/>
</dbReference>
<keyword evidence="1" id="KW-0547">Nucleotide-binding</keyword>
<dbReference type="GO" id="GO:0003677">
    <property type="term" value="F:DNA binding"/>
    <property type="evidence" value="ECO:0007669"/>
    <property type="project" value="UniProtKB-KW"/>
</dbReference>
<dbReference type="InterPro" id="IPR009057">
    <property type="entry name" value="Homeodomain-like_sf"/>
</dbReference>
<dbReference type="InterPro" id="IPR001789">
    <property type="entry name" value="Sig_transdc_resp-reg_receiver"/>
</dbReference>
<organism evidence="9 10">
    <name type="scientific">Desulfomicrobium apsheronum</name>
    <dbReference type="NCBI Taxonomy" id="52560"/>
    <lineage>
        <taxon>Bacteria</taxon>
        <taxon>Pseudomonadati</taxon>
        <taxon>Thermodesulfobacteriota</taxon>
        <taxon>Desulfovibrionia</taxon>
        <taxon>Desulfovibrionales</taxon>
        <taxon>Desulfomicrobiaceae</taxon>
        <taxon>Desulfomicrobium</taxon>
    </lineage>
</organism>
<dbReference type="InterPro" id="IPR011006">
    <property type="entry name" value="CheY-like_superfamily"/>
</dbReference>
<dbReference type="EMBL" id="FORX01000010">
    <property type="protein sequence ID" value="SFJ95898.1"/>
    <property type="molecule type" value="Genomic_DNA"/>
</dbReference>
<evidence type="ECO:0000259" key="7">
    <source>
        <dbReference type="PROSITE" id="PS50045"/>
    </source>
</evidence>
<evidence type="ECO:0000313" key="10">
    <source>
        <dbReference type="Proteomes" id="UP000198635"/>
    </source>
</evidence>
<dbReference type="Pfam" id="PF00158">
    <property type="entry name" value="Sigma54_activat"/>
    <property type="match status" value="1"/>
</dbReference>
<dbReference type="InterPro" id="IPR025662">
    <property type="entry name" value="Sigma_54_int_dom_ATP-bd_1"/>
</dbReference>
<dbReference type="GO" id="GO:0005524">
    <property type="term" value="F:ATP binding"/>
    <property type="evidence" value="ECO:0007669"/>
    <property type="project" value="UniProtKB-KW"/>
</dbReference>
<dbReference type="InterPro" id="IPR025944">
    <property type="entry name" value="Sigma_54_int_dom_CS"/>
</dbReference>
<evidence type="ECO:0000256" key="2">
    <source>
        <dbReference type="ARBA" id="ARBA00022840"/>
    </source>
</evidence>
<reference evidence="10" key="1">
    <citation type="submission" date="2016-10" db="EMBL/GenBank/DDBJ databases">
        <authorList>
            <person name="Varghese N."/>
            <person name="Submissions S."/>
        </authorList>
    </citation>
    <scope>NUCLEOTIDE SEQUENCE [LARGE SCALE GENOMIC DNA]</scope>
    <source>
        <strain evidence="10">DSM 5918</strain>
    </source>
</reference>
<dbReference type="InterPro" id="IPR003593">
    <property type="entry name" value="AAA+_ATPase"/>
</dbReference>
<dbReference type="InterPro" id="IPR027417">
    <property type="entry name" value="P-loop_NTPase"/>
</dbReference>
<comment type="caution">
    <text evidence="6">Lacks conserved residue(s) required for the propagation of feature annotation.</text>
</comment>
<dbReference type="AlphaFoldDB" id="A0A1I3VKJ8"/>
<keyword evidence="4" id="KW-0238">DNA-binding</keyword>
<dbReference type="SMART" id="SM00448">
    <property type="entry name" value="REC"/>
    <property type="match status" value="1"/>
</dbReference>
<accession>A0A1I3VKJ8</accession>
<evidence type="ECO:0000256" key="4">
    <source>
        <dbReference type="ARBA" id="ARBA00023125"/>
    </source>
</evidence>
<keyword evidence="2" id="KW-0067">ATP-binding</keyword>
<evidence type="ECO:0000256" key="1">
    <source>
        <dbReference type="ARBA" id="ARBA00022741"/>
    </source>
</evidence>
<keyword evidence="3" id="KW-0805">Transcription regulation</keyword>
<dbReference type="Gene3D" id="3.40.50.300">
    <property type="entry name" value="P-loop containing nucleotide triphosphate hydrolases"/>
    <property type="match status" value="1"/>
</dbReference>
<feature type="domain" description="Response regulatory" evidence="8">
    <location>
        <begin position="3"/>
        <end position="117"/>
    </location>
</feature>
<dbReference type="FunFam" id="3.40.50.300:FF:000006">
    <property type="entry name" value="DNA-binding transcriptional regulator NtrC"/>
    <property type="match status" value="1"/>
</dbReference>
<feature type="domain" description="Sigma-54 factor interaction" evidence="7">
    <location>
        <begin position="137"/>
        <end position="366"/>
    </location>
</feature>
<evidence type="ECO:0000256" key="6">
    <source>
        <dbReference type="PROSITE-ProRule" id="PRU00169"/>
    </source>
</evidence>
<sequence length="468" mass="51923">MSDILIIDGDAAFCQSLMAELARHNLHAAHSTTLSKGLAMLHVGEFSLVLLGDEAGSKNSLEFLSTLREVPSRPEIIVMSKSRDPDAAEAAIRGGAWNFMPKPVNTQRLMVLAERALEYHRERPAKCAPVSLRREGIVGNSRLLNSCLDIVAQAASTDVNVLITGETGTGKELFARAIHANSSRSGKPFVVVDCAALPDTLVESMLFGHERGAFTSAENRSIGLVKQADGGTLFLDEVGELPLSTQKVFLRVLEGRSFRPVGGAKEITSNFRLLAATNRDLEAMVQADTFRRDLFYRLRGIRLELSPLRDLLDDLNDLICHFVRRACKQLNIDNKGFSPDFLDTLLQYEWPGNIRELVNALDQAVVRAGTEPILYPQHLSRNIRANVARLLVAELPELENRTPPLTDGEAFPSLREYREKHMAELETWYLKNLMLVSKGEITNACRLSGLSRPRLYALLKQRGVERGS</sequence>
<dbReference type="PROSITE" id="PS50110">
    <property type="entry name" value="RESPONSE_REGULATORY"/>
    <property type="match status" value="1"/>
</dbReference>
<dbReference type="SUPFAM" id="SSF46689">
    <property type="entry name" value="Homeodomain-like"/>
    <property type="match status" value="1"/>
</dbReference>
<dbReference type="SUPFAM" id="SSF52540">
    <property type="entry name" value="P-loop containing nucleoside triphosphate hydrolases"/>
    <property type="match status" value="1"/>
</dbReference>
<name>A0A1I3VKJ8_9BACT</name>
<dbReference type="Pfam" id="PF00072">
    <property type="entry name" value="Response_reg"/>
    <property type="match status" value="1"/>
</dbReference>
<dbReference type="OrthoDB" id="9763792at2"/>
<dbReference type="RefSeq" id="WP_092375379.1">
    <property type="nucleotide sequence ID" value="NZ_FORX01000010.1"/>
</dbReference>
<dbReference type="InterPro" id="IPR058031">
    <property type="entry name" value="AAA_lid_NorR"/>
</dbReference>
<dbReference type="CDD" id="cd00009">
    <property type="entry name" value="AAA"/>
    <property type="match status" value="1"/>
</dbReference>
<dbReference type="SMART" id="SM00382">
    <property type="entry name" value="AAA"/>
    <property type="match status" value="1"/>
</dbReference>
<dbReference type="CDD" id="cd00156">
    <property type="entry name" value="REC"/>
    <property type="match status" value="1"/>
</dbReference>
<dbReference type="InterPro" id="IPR002078">
    <property type="entry name" value="Sigma_54_int"/>
</dbReference>
<keyword evidence="10" id="KW-1185">Reference proteome</keyword>
<dbReference type="SUPFAM" id="SSF52172">
    <property type="entry name" value="CheY-like"/>
    <property type="match status" value="1"/>
</dbReference>
<dbReference type="Pfam" id="PF25601">
    <property type="entry name" value="AAA_lid_14"/>
    <property type="match status" value="1"/>
</dbReference>
<dbReference type="PANTHER" id="PTHR32071">
    <property type="entry name" value="TRANSCRIPTIONAL REGULATORY PROTEIN"/>
    <property type="match status" value="1"/>
</dbReference>
<dbReference type="STRING" id="52560.SAMN04488082_110110"/>
<proteinExistence type="predicted"/>
<keyword evidence="5" id="KW-0804">Transcription</keyword>
<evidence type="ECO:0000313" key="9">
    <source>
        <dbReference type="EMBL" id="SFJ95898.1"/>
    </source>
</evidence>
<dbReference type="Proteomes" id="UP000198635">
    <property type="component" value="Unassembled WGS sequence"/>
</dbReference>
<evidence type="ECO:0000259" key="8">
    <source>
        <dbReference type="PROSITE" id="PS50110"/>
    </source>
</evidence>
<dbReference type="InterPro" id="IPR025943">
    <property type="entry name" value="Sigma_54_int_dom_ATP-bd_2"/>
</dbReference>
<dbReference type="PROSITE" id="PS00676">
    <property type="entry name" value="SIGMA54_INTERACT_2"/>
    <property type="match status" value="1"/>
</dbReference>
<dbReference type="PANTHER" id="PTHR32071:SF113">
    <property type="entry name" value="ALGINATE BIOSYNTHESIS TRANSCRIPTIONAL REGULATORY PROTEIN ALGB"/>
    <property type="match status" value="1"/>
</dbReference>
<evidence type="ECO:0000256" key="3">
    <source>
        <dbReference type="ARBA" id="ARBA00023015"/>
    </source>
</evidence>
<dbReference type="PROSITE" id="PS50045">
    <property type="entry name" value="SIGMA54_INTERACT_4"/>
    <property type="match status" value="1"/>
</dbReference>
<dbReference type="GO" id="GO:0006355">
    <property type="term" value="P:regulation of DNA-templated transcription"/>
    <property type="evidence" value="ECO:0007669"/>
    <property type="project" value="InterPro"/>
</dbReference>
<gene>
    <name evidence="9" type="ORF">SAMN04488082_110110</name>
</gene>
<evidence type="ECO:0000256" key="5">
    <source>
        <dbReference type="ARBA" id="ARBA00023163"/>
    </source>
</evidence>
<protein>
    <submittedName>
        <fullName evidence="9">Two-component system, NtrC family, response regulator</fullName>
    </submittedName>
</protein>
<dbReference type="Gene3D" id="3.40.50.2300">
    <property type="match status" value="1"/>
</dbReference>